<evidence type="ECO:0000256" key="5">
    <source>
        <dbReference type="SAM" id="Phobius"/>
    </source>
</evidence>
<keyword evidence="4 5" id="KW-0472">Membrane</keyword>
<comment type="subcellular location">
    <subcellularLocation>
        <location evidence="1">Membrane</location>
    </subcellularLocation>
</comment>
<feature type="transmembrane region" description="Helical" evidence="5">
    <location>
        <begin position="233"/>
        <end position="252"/>
    </location>
</feature>
<reference evidence="7 8" key="2">
    <citation type="submission" date="2018-10" db="EMBL/GenBank/DDBJ databases">
        <authorList>
            <consortium name="Pathogen Informatics"/>
        </authorList>
    </citation>
    <scope>NUCLEOTIDE SEQUENCE [LARGE SCALE GENOMIC DNA]</scope>
</reference>
<evidence type="ECO:0000256" key="4">
    <source>
        <dbReference type="ARBA" id="ARBA00023136"/>
    </source>
</evidence>
<dbReference type="PROSITE" id="PS50262">
    <property type="entry name" value="G_PROTEIN_RECEP_F1_2"/>
    <property type="match status" value="1"/>
</dbReference>
<dbReference type="InterPro" id="IPR053219">
    <property type="entry name" value="GPCR_Dmsr-1"/>
</dbReference>
<dbReference type="SUPFAM" id="SSF81321">
    <property type="entry name" value="Family A G protein-coupled receptor-like"/>
    <property type="match status" value="1"/>
</dbReference>
<dbReference type="InterPro" id="IPR019427">
    <property type="entry name" value="7TM_GPCR_serpentine_rcpt_Srw"/>
</dbReference>
<feature type="transmembrane region" description="Helical" evidence="5">
    <location>
        <begin position="272"/>
        <end position="294"/>
    </location>
</feature>
<dbReference type="OrthoDB" id="5864054at2759"/>
<dbReference type="EMBL" id="UXUI01009482">
    <property type="protein sequence ID" value="VDD93811.1"/>
    <property type="molecule type" value="Genomic_DNA"/>
</dbReference>
<proteinExistence type="predicted"/>
<organism evidence="9">
    <name type="scientific">Enterobius vermicularis</name>
    <name type="common">Human pinworm</name>
    <dbReference type="NCBI Taxonomy" id="51028"/>
    <lineage>
        <taxon>Eukaryota</taxon>
        <taxon>Metazoa</taxon>
        <taxon>Ecdysozoa</taxon>
        <taxon>Nematoda</taxon>
        <taxon>Chromadorea</taxon>
        <taxon>Rhabditida</taxon>
        <taxon>Spirurina</taxon>
        <taxon>Oxyuridomorpha</taxon>
        <taxon>Oxyuroidea</taxon>
        <taxon>Oxyuridae</taxon>
        <taxon>Enterobius</taxon>
    </lineage>
</organism>
<dbReference type="WBParaSite" id="EVEC_0000912101-mRNA-1">
    <property type="protein sequence ID" value="EVEC_0000912101-mRNA-1"/>
    <property type="gene ID" value="EVEC_0000912101"/>
</dbReference>
<dbReference type="InterPro" id="IPR017452">
    <property type="entry name" value="GPCR_Rhodpsn_7TM"/>
</dbReference>
<feature type="transmembrane region" description="Helical" evidence="5">
    <location>
        <begin position="192"/>
        <end position="212"/>
    </location>
</feature>
<keyword evidence="2 5" id="KW-0812">Transmembrane</keyword>
<dbReference type="PROSITE" id="PS51257">
    <property type="entry name" value="PROKAR_LIPOPROTEIN"/>
    <property type="match status" value="1"/>
</dbReference>
<dbReference type="CDD" id="cd14978">
    <property type="entry name" value="7tmA_FMRFamide_R-like"/>
    <property type="match status" value="1"/>
</dbReference>
<evidence type="ECO:0000313" key="9">
    <source>
        <dbReference type="WBParaSite" id="EVEC_0000912101-mRNA-1"/>
    </source>
</evidence>
<dbReference type="AlphaFoldDB" id="A0A0N4VEK6"/>
<dbReference type="Proteomes" id="UP000274131">
    <property type="component" value="Unassembled WGS sequence"/>
</dbReference>
<feature type="transmembrane region" description="Helical" evidence="5">
    <location>
        <begin position="12"/>
        <end position="37"/>
    </location>
</feature>
<dbReference type="GO" id="GO:0008528">
    <property type="term" value="F:G protein-coupled peptide receptor activity"/>
    <property type="evidence" value="ECO:0007669"/>
    <property type="project" value="InterPro"/>
</dbReference>
<protein>
    <submittedName>
        <fullName evidence="9">G_PROTEIN_RECEP_F1_2 domain-containing protein</fullName>
    </submittedName>
</protein>
<dbReference type="Gene3D" id="1.20.1070.10">
    <property type="entry name" value="Rhodopsin 7-helix transmembrane proteins"/>
    <property type="match status" value="1"/>
</dbReference>
<gene>
    <name evidence="7" type="ORF">EVEC_LOCUS8562</name>
</gene>
<reference evidence="9" key="1">
    <citation type="submission" date="2017-02" db="UniProtKB">
        <authorList>
            <consortium name="WormBaseParasite"/>
        </authorList>
    </citation>
    <scope>IDENTIFICATION</scope>
</reference>
<sequence length="324" mass="37356">MRPPMKSPVTVLLCAVAGCDLIVMFTYFIFVLHFSFIAANRCEPSDYSFGWAVFIMFHAHTSVILHATSIWLTVILAQIRILTMRQKKRGRRMIVSIRFTIILSILICFVMTVINIPSMITFKIFETDASTYMFCKLIINETEKTLSFTEAPLYDTRQRLQQVDKESVFAVVPMQEDCLKLKLAFWTNGLCFKMFPCIMLTVSIIILIKIVADVSRKRRAFAKVLKRGKLPHDCISPILLVVLTIFLITELPQGFLSMLTGYFGSRKFHSQVYLPLGDFMDLLSLINSAVNFVIYCTMSRNFRHVLIQMLKERSLLIYGYKLVF</sequence>
<keyword evidence="3 5" id="KW-1133">Transmembrane helix</keyword>
<name>A0A0N4VEK6_ENTVE</name>
<dbReference type="PANTHER" id="PTHR46273">
    <property type="entry name" value="MYOSUPPRESSIN RECEPTOR 1, ISOFORM B-RELATED"/>
    <property type="match status" value="1"/>
</dbReference>
<evidence type="ECO:0000259" key="6">
    <source>
        <dbReference type="PROSITE" id="PS50262"/>
    </source>
</evidence>
<dbReference type="STRING" id="51028.A0A0N4VEK6"/>
<keyword evidence="8" id="KW-1185">Reference proteome</keyword>
<feature type="transmembrane region" description="Helical" evidence="5">
    <location>
        <begin position="49"/>
        <end position="74"/>
    </location>
</feature>
<feature type="domain" description="G-protein coupled receptors family 1 profile" evidence="6">
    <location>
        <begin position="1"/>
        <end position="295"/>
    </location>
</feature>
<dbReference type="PANTHER" id="PTHR46273:SF16">
    <property type="entry name" value="G-PROTEIN COUPLED RECEPTORS FAMILY 1 PROFILE DOMAIN-CONTAINING PROTEIN"/>
    <property type="match status" value="1"/>
</dbReference>
<evidence type="ECO:0000256" key="1">
    <source>
        <dbReference type="ARBA" id="ARBA00004370"/>
    </source>
</evidence>
<evidence type="ECO:0000256" key="2">
    <source>
        <dbReference type="ARBA" id="ARBA00022692"/>
    </source>
</evidence>
<evidence type="ECO:0000313" key="8">
    <source>
        <dbReference type="Proteomes" id="UP000274131"/>
    </source>
</evidence>
<evidence type="ECO:0000313" key="7">
    <source>
        <dbReference type="EMBL" id="VDD93811.1"/>
    </source>
</evidence>
<feature type="transmembrane region" description="Helical" evidence="5">
    <location>
        <begin position="95"/>
        <end position="116"/>
    </location>
</feature>
<evidence type="ECO:0000256" key="3">
    <source>
        <dbReference type="ARBA" id="ARBA00022989"/>
    </source>
</evidence>
<dbReference type="Pfam" id="PF10324">
    <property type="entry name" value="7TM_GPCR_Srw"/>
    <property type="match status" value="1"/>
</dbReference>
<accession>A0A0N4VEK6</accession>
<dbReference type="GO" id="GO:0005886">
    <property type="term" value="C:plasma membrane"/>
    <property type="evidence" value="ECO:0007669"/>
    <property type="project" value="TreeGrafter"/>
</dbReference>